<dbReference type="KEGG" id="sbu:SpiBuddy_1973"/>
<protein>
    <recommendedName>
        <fullName evidence="3">Lipoprotein</fullName>
    </recommendedName>
</protein>
<evidence type="ECO:0008006" key="3">
    <source>
        <dbReference type="Google" id="ProtNLM"/>
    </source>
</evidence>
<dbReference type="AlphaFoldDB" id="F0RZW6"/>
<dbReference type="PROSITE" id="PS51257">
    <property type="entry name" value="PROKAR_LIPOPROTEIN"/>
    <property type="match status" value="1"/>
</dbReference>
<reference evidence="2" key="1">
    <citation type="submission" date="2011-02" db="EMBL/GenBank/DDBJ databases">
        <title>Complete sequence of Spirochaeta sp. Buddy.</title>
        <authorList>
            <person name="Lucas S."/>
            <person name="Copeland A."/>
            <person name="Lapidus A."/>
            <person name="Cheng J.-F."/>
            <person name="Goodwin L."/>
            <person name="Pitluck S."/>
            <person name="Zeytun A."/>
            <person name="Detter J.C."/>
            <person name="Han C."/>
            <person name="Tapia R."/>
            <person name="Land M."/>
            <person name="Hauser L."/>
            <person name="Kyrpides N."/>
            <person name="Ivanova N."/>
            <person name="Mikhailova N."/>
            <person name="Pagani I."/>
            <person name="Ritalahti K.M."/>
            <person name="Loeffler F.E."/>
            <person name="Woyke T."/>
        </authorList>
    </citation>
    <scope>NUCLEOTIDE SEQUENCE [LARGE SCALE GENOMIC DNA]</scope>
    <source>
        <strain evidence="2">ATCC BAA-1886 / DSM 22777 / Buddy</strain>
    </source>
</reference>
<sequence length="193" mass="21426">MKSLLFSVVLVCMVFIGCHSESVEATYILSDGELACVAWVEADYLAVLLLDQQVVDGFAAYSKLEASLAIQHLCGLPARKVIRTSQAALASFGELATTLAVTVKTVERSQVDAQLRLEALTEGAPHLRKTLLADTLASITGHADPFGELQTVKQATVFDMRKSLAVSQNTDWERMRVHLKRYIEELRRYQRKE</sequence>
<accession>F0RZW6</accession>
<evidence type="ECO:0000313" key="1">
    <source>
        <dbReference type="EMBL" id="ADY13796.1"/>
    </source>
</evidence>
<gene>
    <name evidence="1" type="ordered locus">SpiBuddy_1973</name>
</gene>
<dbReference type="EMBL" id="CP002541">
    <property type="protein sequence ID" value="ADY13796.1"/>
    <property type="molecule type" value="Genomic_DNA"/>
</dbReference>
<name>F0RZW6_SPHGB</name>
<keyword evidence="2" id="KW-1185">Reference proteome</keyword>
<dbReference type="RefSeq" id="WP_013607645.1">
    <property type="nucleotide sequence ID" value="NC_015152.1"/>
</dbReference>
<dbReference type="Proteomes" id="UP000008466">
    <property type="component" value="Chromosome"/>
</dbReference>
<dbReference type="STRING" id="158189.SpiBuddy_1973"/>
<dbReference type="HOGENOM" id="CLU_1407945_0_0_12"/>
<proteinExistence type="predicted"/>
<organism evidence="1 2">
    <name type="scientific">Sphaerochaeta globosa (strain ATCC BAA-1886 / DSM 22777 / Buddy)</name>
    <name type="common">Spirochaeta sp. (strain Buddy)</name>
    <dbReference type="NCBI Taxonomy" id="158189"/>
    <lineage>
        <taxon>Bacteria</taxon>
        <taxon>Pseudomonadati</taxon>
        <taxon>Spirochaetota</taxon>
        <taxon>Spirochaetia</taxon>
        <taxon>Spirochaetales</taxon>
        <taxon>Sphaerochaetaceae</taxon>
        <taxon>Sphaerochaeta</taxon>
    </lineage>
</organism>
<evidence type="ECO:0000313" key="2">
    <source>
        <dbReference type="Proteomes" id="UP000008466"/>
    </source>
</evidence>